<evidence type="ECO:0000313" key="5">
    <source>
        <dbReference type="Proteomes" id="UP000045706"/>
    </source>
</evidence>
<evidence type="ECO:0000313" key="3">
    <source>
        <dbReference type="EMBL" id="CRK46945.1"/>
    </source>
</evidence>
<organism evidence="2 4">
    <name type="scientific">Verticillium longisporum</name>
    <name type="common">Verticillium dahliae var. longisporum</name>
    <dbReference type="NCBI Taxonomy" id="100787"/>
    <lineage>
        <taxon>Eukaryota</taxon>
        <taxon>Fungi</taxon>
        <taxon>Dikarya</taxon>
        <taxon>Ascomycota</taxon>
        <taxon>Pezizomycotina</taxon>
        <taxon>Sordariomycetes</taxon>
        <taxon>Hypocreomycetidae</taxon>
        <taxon>Glomerellales</taxon>
        <taxon>Plectosphaerellaceae</taxon>
        <taxon>Verticillium</taxon>
    </lineage>
</organism>
<evidence type="ECO:0000313" key="4">
    <source>
        <dbReference type="Proteomes" id="UP000044602"/>
    </source>
</evidence>
<dbReference type="Proteomes" id="UP000044602">
    <property type="component" value="Unassembled WGS sequence"/>
</dbReference>
<accession>A0A0G4M2C4</accession>
<feature type="region of interest" description="Disordered" evidence="1">
    <location>
        <begin position="91"/>
        <end position="140"/>
    </location>
</feature>
<evidence type="ECO:0000313" key="2">
    <source>
        <dbReference type="EMBL" id="CRK28431.1"/>
    </source>
</evidence>
<gene>
    <name evidence="2" type="ORF">BN1708_004647</name>
    <name evidence="3" type="ORF">BN1723_001220</name>
</gene>
<evidence type="ECO:0000256" key="1">
    <source>
        <dbReference type="SAM" id="MobiDB-lite"/>
    </source>
</evidence>
<keyword evidence="4" id="KW-1185">Reference proteome</keyword>
<sequence>MNSPIQHGGTGGVRHRDCIGHQALQLHHSPPGYRQANPLGEKVQLETGLAQPTQDGWTGGCCPPERLDVGRRKAAEAALAYPLATTRYSATTTQRSARHLPNCPPQGGARSAQQAAKDAPSRTPTIIHHHPPSPTSRSSGQRFLRRFLSFPPLPVNGAQAQPAARHWGQRHNPSHNDNPFMNLSPSVDTRLPPAACRLPTLGYGAMRAECGGSIFAFGCFLGYLPSSLQNFI</sequence>
<name>A0A0G4M2C4_VERLO</name>
<reference evidence="4 5" key="1">
    <citation type="submission" date="2015-05" db="EMBL/GenBank/DDBJ databases">
        <authorList>
            <person name="Fogelqvist Johan"/>
        </authorList>
    </citation>
    <scope>NUCLEOTIDE SEQUENCE [LARGE SCALE GENOMIC DNA]</scope>
    <source>
        <strain evidence="2">VL1</strain>
        <strain evidence="3">VL2</strain>
    </source>
</reference>
<protein>
    <submittedName>
        <fullName evidence="2">Uncharacterized protein</fullName>
    </submittedName>
</protein>
<proteinExistence type="predicted"/>
<dbReference type="EMBL" id="CVQI01036161">
    <property type="protein sequence ID" value="CRK46945.1"/>
    <property type="molecule type" value="Genomic_DNA"/>
</dbReference>
<dbReference type="AlphaFoldDB" id="A0A0G4M2C4"/>
<dbReference type="Proteomes" id="UP000045706">
    <property type="component" value="Unassembled WGS sequence"/>
</dbReference>
<dbReference type="EMBL" id="CVQH01020751">
    <property type="protein sequence ID" value="CRK28431.1"/>
    <property type="molecule type" value="Genomic_DNA"/>
</dbReference>
<feature type="region of interest" description="Disordered" evidence="1">
    <location>
        <begin position="157"/>
        <end position="180"/>
    </location>
</feature>